<accession>A0A699GWB4</accession>
<proteinExistence type="predicted"/>
<protein>
    <recommendedName>
        <fullName evidence="3">Gag-Pol polyprotein</fullName>
    </recommendedName>
</protein>
<evidence type="ECO:0000313" key="2">
    <source>
        <dbReference type="EMBL" id="GEW60768.1"/>
    </source>
</evidence>
<dbReference type="PANTHER" id="PTHR47481:SF14">
    <property type="entry name" value="RETROTRANSPOSON COPIA-LIKE N-TERMINAL DOMAIN-CONTAINING PROTEIN"/>
    <property type="match status" value="1"/>
</dbReference>
<gene>
    <name evidence="2" type="ORF">Tci_232744</name>
</gene>
<feature type="coiled-coil region" evidence="1">
    <location>
        <begin position="405"/>
        <end position="435"/>
    </location>
</feature>
<name>A0A699GWB4_TANCI</name>
<reference evidence="2" key="1">
    <citation type="journal article" date="2019" name="Sci. Rep.">
        <title>Draft genome of Tanacetum cinerariifolium, the natural source of mosquito coil.</title>
        <authorList>
            <person name="Yamashiro T."/>
            <person name="Shiraishi A."/>
            <person name="Satake H."/>
            <person name="Nakayama K."/>
        </authorList>
    </citation>
    <scope>NUCLEOTIDE SEQUENCE</scope>
</reference>
<keyword evidence="1" id="KW-0175">Coiled coil</keyword>
<sequence length="732" mass="85257">MSNTNSNIQTQTSNTLHNAIMEAGGKDRLPMLAPGNYVQWKSRIKRYINTKPNHDLIHYCLKNPPYKFTWADKKVPISEGSSVTTTKSYMENYKNVSQYIRDQLNAEAEAVQIILTGIDNDIYSTVDACPNACEMWKAIERLKQDESINVQDLETNLYWKFKKFTSRDGESLESYYSRFYKMMNELVRNQCDVTNHQVNVQFLLQLQPEWKGFVTLVKQSQELKTVSYHKLYDILKQHQNEVNELRIERIARTANPLALVAQQQPAATRNRGKAIVNSPSPIYDQEPFMVAEDDAMDDTDDELEDLELEAHYMYIAQIQEVFPDATDSGPIFDTEPMQKVPNNDNYNVFAIECEHPEQSKSVHDTYPIEQTEHNVIIDSLDMSYDREQIDQNDDDDDDLANEREIEDFKNKNTSLESSNNRFKEANNKLSEINALMYNDLKKFKAELDKRNDVKYASKMEIDCAKAKGDLISYKMESQKSFNKYTQPINDLNQTISEIKKELSAHQETISILSQAKEAQIKLYKTHKDKELDKVIVFENKVNVLDNIVYKTGQSIQIMNMLNSKCQTSFAKPEFLKKAQRANPRRYDIGCYNDNLALMLAPETNEVIRLEKEIRSKLSDLIGPFDYDKLKNLYDLFVPQRKKSSEQRYFSKRSRLSHTPVNNGNSKEYFNKQTTLLEKWMDEFIPWDQKCKSSKELFKIKRSVGMILDGVERCKKQSLNEHILVTYIRSFKT</sequence>
<dbReference type="PANTHER" id="PTHR47481">
    <property type="match status" value="1"/>
</dbReference>
<comment type="caution">
    <text evidence="2">The sequence shown here is derived from an EMBL/GenBank/DDBJ whole genome shotgun (WGS) entry which is preliminary data.</text>
</comment>
<organism evidence="2">
    <name type="scientific">Tanacetum cinerariifolium</name>
    <name type="common">Dalmatian daisy</name>
    <name type="synonym">Chrysanthemum cinerariifolium</name>
    <dbReference type="NCBI Taxonomy" id="118510"/>
    <lineage>
        <taxon>Eukaryota</taxon>
        <taxon>Viridiplantae</taxon>
        <taxon>Streptophyta</taxon>
        <taxon>Embryophyta</taxon>
        <taxon>Tracheophyta</taxon>
        <taxon>Spermatophyta</taxon>
        <taxon>Magnoliopsida</taxon>
        <taxon>eudicotyledons</taxon>
        <taxon>Gunneridae</taxon>
        <taxon>Pentapetalae</taxon>
        <taxon>asterids</taxon>
        <taxon>campanulids</taxon>
        <taxon>Asterales</taxon>
        <taxon>Asteraceae</taxon>
        <taxon>Asteroideae</taxon>
        <taxon>Anthemideae</taxon>
        <taxon>Anthemidinae</taxon>
        <taxon>Tanacetum</taxon>
    </lineage>
</organism>
<dbReference type="AlphaFoldDB" id="A0A699GWB4"/>
<dbReference type="EMBL" id="BKCJ010065680">
    <property type="protein sequence ID" value="GEW60768.1"/>
    <property type="molecule type" value="Genomic_DNA"/>
</dbReference>
<dbReference type="Pfam" id="PF14223">
    <property type="entry name" value="Retrotran_gag_2"/>
    <property type="match status" value="1"/>
</dbReference>
<evidence type="ECO:0000256" key="1">
    <source>
        <dbReference type="SAM" id="Coils"/>
    </source>
</evidence>
<evidence type="ECO:0008006" key="3">
    <source>
        <dbReference type="Google" id="ProtNLM"/>
    </source>
</evidence>